<evidence type="ECO:0000313" key="2">
    <source>
        <dbReference type="Proteomes" id="UP000001306"/>
    </source>
</evidence>
<organism evidence="1 2">
    <name type="scientific">Leifsonia xyli subsp. xyli (strain CTCB07)</name>
    <dbReference type="NCBI Taxonomy" id="281090"/>
    <lineage>
        <taxon>Bacteria</taxon>
        <taxon>Bacillati</taxon>
        <taxon>Actinomycetota</taxon>
        <taxon>Actinomycetes</taxon>
        <taxon>Micrococcales</taxon>
        <taxon>Microbacteriaceae</taxon>
        <taxon>Leifsonia</taxon>
    </lineage>
</organism>
<dbReference type="HOGENOM" id="CLU_2898732_0_0_11"/>
<dbReference type="KEGG" id="lxx:Lxx13830"/>
<dbReference type="AlphaFoldDB" id="Q6AEJ1"/>
<dbReference type="EMBL" id="AE016822">
    <property type="protein sequence ID" value="AAT89205.1"/>
    <property type="molecule type" value="Genomic_DNA"/>
</dbReference>
<proteinExistence type="predicted"/>
<protein>
    <submittedName>
        <fullName evidence="1">Transposase</fullName>
    </submittedName>
</protein>
<gene>
    <name evidence="1" type="ordered locus">Lxx13830</name>
</gene>
<sequence length="62" mass="6826">MAVTDTTELLNDQMIDLVMGEIIDQKALAERLLVQAKEQGVSLVGPGGLLRTSSRRTSSRRR</sequence>
<name>Q6AEJ1_LEIXX</name>
<reference evidence="1 2" key="1">
    <citation type="journal article" date="2004" name="Mol. Plant Microbe Interact.">
        <title>The genome sequence of the Gram-positive sugarcane pathogen Leifsonia xyli subsp. xyli.</title>
        <authorList>
            <person name="Monteiro-Vitorello C.B."/>
            <person name="Camargo L.E.A."/>
            <person name="Van Sluys M.A."/>
            <person name="Kitajima J.P."/>
            <person name="Truffi D."/>
            <person name="do Amaral A.M."/>
            <person name="Harakava R."/>
            <person name="de Oliveira J.C.F."/>
            <person name="Wood D."/>
            <person name="de Oliveira M.C."/>
            <person name="Miyaki C.Y."/>
            <person name="Takita M.A."/>
            <person name="da Silva A.C.R."/>
            <person name="Furlan L.R."/>
            <person name="Carraro D.M."/>
            <person name="Camarotte G."/>
            <person name="Almeida N.F. Jr."/>
            <person name="Carrer H."/>
            <person name="Coutinho L.L."/>
            <person name="El-Dorry H.A."/>
            <person name="Ferro M.I.T."/>
            <person name="Gagliardi P.R."/>
            <person name="Giglioti E."/>
            <person name="Goldman M.H.S."/>
            <person name="Goldman G.H."/>
            <person name="Kimura E.T."/>
            <person name="Ferro E.S."/>
            <person name="Kuramae E.E."/>
            <person name="Lemos E.G.M."/>
            <person name="Lemos M.V.F."/>
            <person name="Mauro S.M.Z."/>
            <person name="Machado M.A."/>
            <person name="Marino C.L."/>
            <person name="Menck C.F."/>
            <person name="Nunes L.R."/>
            <person name="Oliveira R.C."/>
            <person name="Pereira G.G."/>
            <person name="Siqueira W."/>
            <person name="de Souza A.A."/>
            <person name="Tsai S.M."/>
            <person name="Zanca A.S."/>
            <person name="Simpson A.J.G."/>
            <person name="Brumbley S.M."/>
            <person name="Setubal J.C."/>
        </authorList>
    </citation>
    <scope>NUCLEOTIDE SEQUENCE [LARGE SCALE GENOMIC DNA]</scope>
    <source>
        <strain evidence="1 2">CTCB07</strain>
    </source>
</reference>
<accession>Q6AEJ1</accession>
<evidence type="ECO:0000313" key="1">
    <source>
        <dbReference type="EMBL" id="AAT89205.1"/>
    </source>
</evidence>
<keyword evidence="2" id="KW-1185">Reference proteome</keyword>
<dbReference type="Proteomes" id="UP000001306">
    <property type="component" value="Chromosome"/>
</dbReference>